<dbReference type="Proteomes" id="UP001232584">
    <property type="component" value="Unassembled WGS sequence"/>
</dbReference>
<dbReference type="RefSeq" id="WP_250673412.1">
    <property type="nucleotide sequence ID" value="NZ_BAAACE010000001.1"/>
</dbReference>
<reference evidence="1 2" key="1">
    <citation type="submission" date="2023-07" db="EMBL/GenBank/DDBJ databases">
        <title>Genomic Encyclopedia of Type Strains, Phase IV (KMG-IV): sequencing the most valuable type-strain genomes for metagenomic binning, comparative biology and taxonomic classification.</title>
        <authorList>
            <person name="Goeker M."/>
        </authorList>
    </citation>
    <scope>NUCLEOTIDE SEQUENCE [LARGE SCALE GENOMIC DNA]</scope>
    <source>
        <strain evidence="1 2">DSM 15049</strain>
    </source>
</reference>
<dbReference type="NCBIfam" id="NF033881">
    <property type="entry name" value="aureocin_A53"/>
    <property type="match status" value="1"/>
</dbReference>
<proteinExistence type="predicted"/>
<gene>
    <name evidence="1" type="ORF">QOZ92_003089</name>
</gene>
<dbReference type="InterPro" id="IPR020968">
    <property type="entry name" value="Bacteriocin_II_aureocin-like"/>
</dbReference>
<organism evidence="1 2">
    <name type="scientific">Paraclostridium ghonii</name>
    <dbReference type="NCBI Taxonomy" id="29358"/>
    <lineage>
        <taxon>Bacteria</taxon>
        <taxon>Bacillati</taxon>
        <taxon>Bacillota</taxon>
        <taxon>Clostridia</taxon>
        <taxon>Peptostreptococcales</taxon>
        <taxon>Peptostreptococcaceae</taxon>
        <taxon>Paraclostridium</taxon>
    </lineage>
</organism>
<dbReference type="Pfam" id="PF11758">
    <property type="entry name" value="Bacteriocin_IIi"/>
    <property type="match status" value="1"/>
</dbReference>
<keyword evidence="2" id="KW-1185">Reference proteome</keyword>
<comment type="caution">
    <text evidence="1">The sequence shown here is derived from an EMBL/GenBank/DDBJ whole genome shotgun (WGS) entry which is preliminary data.</text>
</comment>
<dbReference type="EMBL" id="JAUSWG010000016">
    <property type="protein sequence ID" value="MDQ0557954.1"/>
    <property type="molecule type" value="Genomic_DNA"/>
</dbReference>
<accession>A0ABU0N464</accession>
<evidence type="ECO:0000313" key="1">
    <source>
        <dbReference type="EMBL" id="MDQ0557954.1"/>
    </source>
</evidence>
<name>A0ABU0N464_9FIRM</name>
<sequence length="43" mass="5008">MWTAILAFVAQYGFKAIMWCWDNKDMLISLGMGAFDFIRKIFG</sequence>
<protein>
    <submittedName>
        <fullName evidence="1">Uncharacterized protein</fullName>
    </submittedName>
</protein>
<evidence type="ECO:0000313" key="2">
    <source>
        <dbReference type="Proteomes" id="UP001232584"/>
    </source>
</evidence>